<reference evidence="5 6" key="1">
    <citation type="submission" date="2020-08" db="EMBL/GenBank/DDBJ databases">
        <title>Genomic Encyclopedia of Type Strains, Phase IV (KMG-IV): sequencing the most valuable type-strain genomes for metagenomic binning, comparative biology and taxonomic classification.</title>
        <authorList>
            <person name="Goeker M."/>
        </authorList>
    </citation>
    <scope>NUCLEOTIDE SEQUENCE [LARGE SCALE GENOMIC DNA]</scope>
    <source>
        <strain evidence="5 6">DSM 7050</strain>
    </source>
</reference>
<evidence type="ECO:0000313" key="5">
    <source>
        <dbReference type="EMBL" id="MBB4653178.1"/>
    </source>
</evidence>
<dbReference type="Gene3D" id="3.30.360.10">
    <property type="entry name" value="Dihydrodipicolinate Reductase, domain 2"/>
    <property type="match status" value="1"/>
</dbReference>
<evidence type="ECO:0000259" key="4">
    <source>
        <dbReference type="Pfam" id="PF22725"/>
    </source>
</evidence>
<comment type="caution">
    <text evidence="5">The sequence shown here is derived from an EMBL/GenBank/DDBJ whole genome shotgun (WGS) entry which is preliminary data.</text>
</comment>
<keyword evidence="2" id="KW-0560">Oxidoreductase</keyword>
<dbReference type="EMBL" id="JACHOT010000010">
    <property type="protein sequence ID" value="MBB4653178.1"/>
    <property type="molecule type" value="Genomic_DNA"/>
</dbReference>
<feature type="domain" description="Gfo/Idh/MocA-like oxidoreductase N-terminal" evidence="3">
    <location>
        <begin position="38"/>
        <end position="155"/>
    </location>
</feature>
<dbReference type="InterPro" id="IPR000683">
    <property type="entry name" value="Gfo/Idh/MocA-like_OxRdtase_N"/>
</dbReference>
<dbReference type="InterPro" id="IPR051317">
    <property type="entry name" value="Gfo/Idh/MocA_oxidoreduct"/>
</dbReference>
<dbReference type="SUPFAM" id="SSF51735">
    <property type="entry name" value="NAD(P)-binding Rossmann-fold domains"/>
    <property type="match status" value="1"/>
</dbReference>
<keyword evidence="6" id="KW-1185">Reference proteome</keyword>
<proteinExistence type="inferred from homology"/>
<comment type="similarity">
    <text evidence="1">Belongs to the Gfo/Idh/MocA family.</text>
</comment>
<dbReference type="RefSeq" id="WP_183264548.1">
    <property type="nucleotide sequence ID" value="NZ_BAAAVZ010000021.1"/>
</dbReference>
<dbReference type="Pfam" id="PF22725">
    <property type="entry name" value="GFO_IDH_MocA_C3"/>
    <property type="match status" value="1"/>
</dbReference>
<dbReference type="InterPro" id="IPR055170">
    <property type="entry name" value="GFO_IDH_MocA-like_dom"/>
</dbReference>
<evidence type="ECO:0000256" key="1">
    <source>
        <dbReference type="ARBA" id="ARBA00010928"/>
    </source>
</evidence>
<name>A0ABR6L8P5_9HYPH</name>
<protein>
    <submittedName>
        <fullName evidence="5">Dehydrogenase</fullName>
    </submittedName>
</protein>
<evidence type="ECO:0000259" key="3">
    <source>
        <dbReference type="Pfam" id="PF01408"/>
    </source>
</evidence>
<dbReference type="InterPro" id="IPR036291">
    <property type="entry name" value="NAD(P)-bd_dom_sf"/>
</dbReference>
<dbReference type="PANTHER" id="PTHR43708">
    <property type="entry name" value="CONSERVED EXPRESSED OXIDOREDUCTASE (EUROFUNG)"/>
    <property type="match status" value="1"/>
</dbReference>
<dbReference type="Gene3D" id="3.40.50.720">
    <property type="entry name" value="NAD(P)-binding Rossmann-like Domain"/>
    <property type="match status" value="1"/>
</dbReference>
<gene>
    <name evidence="5" type="ORF">GGQ99_004963</name>
</gene>
<dbReference type="Pfam" id="PF01408">
    <property type="entry name" value="GFO_IDH_MocA"/>
    <property type="match status" value="1"/>
</dbReference>
<dbReference type="SUPFAM" id="SSF55347">
    <property type="entry name" value="Glyceraldehyde-3-phosphate dehydrogenase-like, C-terminal domain"/>
    <property type="match status" value="1"/>
</dbReference>
<evidence type="ECO:0000313" key="6">
    <source>
        <dbReference type="Proteomes" id="UP000539538"/>
    </source>
</evidence>
<accession>A0ABR6L8P5</accession>
<dbReference type="Proteomes" id="UP000539538">
    <property type="component" value="Unassembled WGS sequence"/>
</dbReference>
<evidence type="ECO:0000256" key="2">
    <source>
        <dbReference type="ARBA" id="ARBA00023002"/>
    </source>
</evidence>
<feature type="domain" description="GFO/IDH/MocA-like oxidoreductase" evidence="4">
    <location>
        <begin position="167"/>
        <end position="282"/>
    </location>
</feature>
<dbReference type="PANTHER" id="PTHR43708:SF5">
    <property type="entry name" value="CONSERVED EXPRESSED OXIDOREDUCTASE (EUROFUNG)-RELATED"/>
    <property type="match status" value="1"/>
</dbReference>
<sequence length="376" mass="40164">MSGTPSEDAYALKAAETRLVAAPDLAYRPPRPRTYAPRIALVGAGGISFAHLDAYRKAGFDVAVICNRTLAKAAERRDEFFPNAAITDDLAAVLVRDDIEVLDITTHPAEREGMIERALLAGKHVLSQKPYVLDLDTGERLADLAERQGVKLAVNQNGRWAPHLAWMREAVRTGLIGDLVSCHVSIHWNHGWIKGTPFEAIDDLVLYDFGVHWFDFLVSLIGDRATSVYATRARAAGQEARPPLLAQALVEFDGGQASLGFDGATPFGPQDRTYIAGTGGSLSSTGPDLGIQAVELTTMAGTARPALAGSWFNDGFAGTMGELLSAIEDGREPLNGARANLRSLGLTFAAIASTHRGTPVVPSAVRSLEEAKRSPG</sequence>
<organism evidence="5 6">
    <name type="scientific">Aminobacter niigataensis</name>
    <dbReference type="NCBI Taxonomy" id="83265"/>
    <lineage>
        <taxon>Bacteria</taxon>
        <taxon>Pseudomonadati</taxon>
        <taxon>Pseudomonadota</taxon>
        <taxon>Alphaproteobacteria</taxon>
        <taxon>Hyphomicrobiales</taxon>
        <taxon>Phyllobacteriaceae</taxon>
        <taxon>Aminobacter</taxon>
    </lineage>
</organism>